<evidence type="ECO:0000313" key="3">
    <source>
        <dbReference type="Proteomes" id="UP000016800"/>
    </source>
</evidence>
<feature type="signal peptide" evidence="1">
    <location>
        <begin position="1"/>
        <end position="19"/>
    </location>
</feature>
<gene>
    <name evidence="2" type="ORF">FFUJ_08112</name>
</gene>
<name>S0EHC8_GIBF5</name>
<accession>S0EHC8</accession>
<dbReference type="HOGENOM" id="CLU_008751_0_0_1"/>
<sequence>MSAELALAIIPLGIKVCSGLSSYFGSLNDYRQDVSRLARQTQAMENVFRDLEVLLEQSQLDPQILASAVGARSLLEACKSGLQELQELEQKLSIPIKPSAKALGKTKARFAKFSYPLRKSHIMKLQTALDTICVPLQLAIEKLHIDIGLSTRNSSLEVLTALQQTSGLMSSLTATTHSLASPVGEVSAALPILQSSVDAINPYITGAIQSYMEQTQLAIRQADAAARERAEATNKLIMDLQIREPGPESTILCLRAKSSPPTSLSNSGAFCSCRGQRLRTYRGGSYGPLYVFHESITVVKHENNCQLYAPVSEFERSQGLRVAFSNVLIKGALQLCFYTKKGAGGFSISPGLAFSPIVDRHHARAWDLLSYGSYCVVCAFNQLRPAATTEAMFRVILSKLRLFFSSRMASPMEVDIENNSLLHELAKLINLWFASMQMTNRFRTQTNMLARCLPVMEELVNFIASAGSPLSTRNRQGHLALHLAAYGVILPASLQTAFHADGANLELNANIDQPYNRAMNWRRSLLPEILKNSALQQGNAELFHGPLITAILKNDLGEVKRLIKESPAIVQERNVYGQTAFHVAADKLKIFRILIQQAKPTTWTQRDELGHTLLGFSMVLSSVRCNYEISPQATNCSCTSTVRALLESGCPIVPHHDFWTREGSVLRNTSTHCRVLVAEQLRLRRRELRRLACDTLSMSAFSQFQSSQRTELDLHAIEVDRTLRRRRVITFGRLSTFFPGDIDDTLKFNYVFRPIYHDLVEGFDAKVYLDLGFREFDLDTTQFPTSRVLPLGIQISRRADFLINPDYLLWLRDHAVPMTKRENRIHESKDSTFIFADRMGCWSMFDDLFFAEETKELEHWFSSTRSVMECHCPCSPGFCTPFIQRMKWLPYKYEERTSPEHRTLSGYANDILSFMSKYGQSLTTDQHVAAVRQVTFSVLEMKHICSHRPSDDYVEELSPDEIQFELDTQDSYRANALNEVTSEATSFFSADHHQVSPKEHIGAKTEVKAIREGNGAYHNDPDLQQEIEYDVIVEYWHKRWIPMVEKILDDARRLFYFDHDEEGLRDIGVVLENVTGTILPTDDDGGDVGEYELKWEGSGNESREERESRIVSNWMIRQLNSIVD</sequence>
<dbReference type="Proteomes" id="UP000016800">
    <property type="component" value="Chromosome VII"/>
</dbReference>
<keyword evidence="1" id="KW-0732">Signal</keyword>
<reference evidence="3" key="1">
    <citation type="journal article" date="2013" name="PLoS Pathog.">
        <title>Deciphering the cryptic genome: genome-wide analyses of the rice pathogen Fusarium fujikuroi reveal complex regulation of secondary metabolism and novel metabolites.</title>
        <authorList>
            <person name="Wiemann P."/>
            <person name="Sieber C.M."/>
            <person name="von Bargen K.W."/>
            <person name="Studt L."/>
            <person name="Niehaus E.M."/>
            <person name="Espino J.J."/>
            <person name="Huss K."/>
            <person name="Michielse C.B."/>
            <person name="Albermann S."/>
            <person name="Wagner D."/>
            <person name="Bergner S.V."/>
            <person name="Connolly L.R."/>
            <person name="Fischer A."/>
            <person name="Reuter G."/>
            <person name="Kleigrewe K."/>
            <person name="Bald T."/>
            <person name="Wingfield B.D."/>
            <person name="Ophir R."/>
            <person name="Freeman S."/>
            <person name="Hippler M."/>
            <person name="Smith K.M."/>
            <person name="Brown D.W."/>
            <person name="Proctor R.H."/>
            <person name="Munsterkotter M."/>
            <person name="Freitag M."/>
            <person name="Humpf H.U."/>
            <person name="Guldener U."/>
            <person name="Tudzynski B."/>
        </authorList>
    </citation>
    <scope>NUCLEOTIDE SEQUENCE [LARGE SCALE GENOMIC DNA]</scope>
    <source>
        <strain evidence="3">CBS 195.34 / IMI 58289 / NRRL A-6831</strain>
    </source>
</reference>
<dbReference type="GeneID" id="35401589"/>
<feature type="chain" id="PRO_5004495949" description="Fungal N-terminal domain-containing protein" evidence="1">
    <location>
        <begin position="20"/>
        <end position="1124"/>
    </location>
</feature>
<dbReference type="VEuPathDB" id="FungiDB:FFUJ_08112"/>
<organism evidence="2 3">
    <name type="scientific">Gibberella fujikuroi (strain CBS 195.34 / IMI 58289 / NRRL A-6831)</name>
    <name type="common">Bakanae and foot rot disease fungus</name>
    <name type="synonym">Fusarium fujikuroi</name>
    <dbReference type="NCBI Taxonomy" id="1279085"/>
    <lineage>
        <taxon>Eukaryota</taxon>
        <taxon>Fungi</taxon>
        <taxon>Dikarya</taxon>
        <taxon>Ascomycota</taxon>
        <taxon>Pezizomycotina</taxon>
        <taxon>Sordariomycetes</taxon>
        <taxon>Hypocreomycetidae</taxon>
        <taxon>Hypocreales</taxon>
        <taxon>Nectriaceae</taxon>
        <taxon>Fusarium</taxon>
        <taxon>Fusarium fujikuroi species complex</taxon>
    </lineage>
</organism>
<dbReference type="RefSeq" id="XP_023433862.1">
    <property type="nucleotide sequence ID" value="XM_023581223.1"/>
</dbReference>
<dbReference type="SUPFAM" id="SSF48403">
    <property type="entry name" value="Ankyrin repeat"/>
    <property type="match status" value="1"/>
</dbReference>
<evidence type="ECO:0000313" key="2">
    <source>
        <dbReference type="EMBL" id="CCT71783.1"/>
    </source>
</evidence>
<protein>
    <recommendedName>
        <fullName evidence="4">Fungal N-terminal domain-containing protein</fullName>
    </recommendedName>
</protein>
<proteinExistence type="predicted"/>
<dbReference type="EMBL" id="HF679029">
    <property type="protein sequence ID" value="CCT71783.1"/>
    <property type="molecule type" value="Genomic_DNA"/>
</dbReference>
<dbReference type="AlphaFoldDB" id="S0EHC8"/>
<evidence type="ECO:0000256" key="1">
    <source>
        <dbReference type="SAM" id="SignalP"/>
    </source>
</evidence>
<evidence type="ECO:0008006" key="4">
    <source>
        <dbReference type="Google" id="ProtNLM"/>
    </source>
</evidence>
<dbReference type="Gene3D" id="1.25.40.20">
    <property type="entry name" value="Ankyrin repeat-containing domain"/>
    <property type="match status" value="1"/>
</dbReference>
<keyword evidence="3" id="KW-1185">Reference proteome</keyword>
<dbReference type="InterPro" id="IPR036770">
    <property type="entry name" value="Ankyrin_rpt-contain_sf"/>
</dbReference>